<dbReference type="Gene3D" id="3.40.50.300">
    <property type="entry name" value="P-loop containing nucleotide triphosphate hydrolases"/>
    <property type="match status" value="1"/>
</dbReference>
<reference evidence="6 7" key="1">
    <citation type="submission" date="2023-07" db="EMBL/GenBank/DDBJ databases">
        <title>Genomic Encyclopedia of Type Strains, Phase IV (KMG-IV): sequencing the most valuable type-strain genomes for metagenomic binning, comparative biology and taxonomic classification.</title>
        <authorList>
            <person name="Goeker M."/>
        </authorList>
    </citation>
    <scope>NUCLEOTIDE SEQUENCE [LARGE SCALE GENOMIC DNA]</scope>
    <source>
        <strain evidence="6 7">DSM 23837</strain>
    </source>
</reference>
<dbReference type="SUPFAM" id="SSF52540">
    <property type="entry name" value="P-loop containing nucleoside triphosphate hydrolases"/>
    <property type="match status" value="1"/>
</dbReference>
<dbReference type="Pfam" id="PF00158">
    <property type="entry name" value="Sigma54_activat"/>
    <property type="match status" value="1"/>
</dbReference>
<evidence type="ECO:0000256" key="3">
    <source>
        <dbReference type="ARBA" id="ARBA00022840"/>
    </source>
</evidence>
<organism evidence="6 7">
    <name type="scientific">Bacillus chungangensis</name>
    <dbReference type="NCBI Taxonomy" id="587633"/>
    <lineage>
        <taxon>Bacteria</taxon>
        <taxon>Bacillati</taxon>
        <taxon>Bacillota</taxon>
        <taxon>Bacilli</taxon>
        <taxon>Bacillales</taxon>
        <taxon>Bacillaceae</taxon>
        <taxon>Bacillus</taxon>
    </lineage>
</organism>
<dbReference type="InterPro" id="IPR002078">
    <property type="entry name" value="Sigma_54_int"/>
</dbReference>
<evidence type="ECO:0000259" key="5">
    <source>
        <dbReference type="PROSITE" id="PS51096"/>
    </source>
</evidence>
<keyword evidence="7" id="KW-1185">Reference proteome</keyword>
<feature type="domain" description="PTS EIIA type-4" evidence="5">
    <location>
        <begin position="367"/>
        <end position="499"/>
    </location>
</feature>
<dbReference type="Pfam" id="PF03610">
    <property type="entry name" value="EIIA-man"/>
    <property type="match status" value="1"/>
</dbReference>
<dbReference type="InterPro" id="IPR025943">
    <property type="entry name" value="Sigma_54_int_dom_ATP-bd_2"/>
</dbReference>
<dbReference type="InterPro" id="IPR036634">
    <property type="entry name" value="PRD_sf"/>
</dbReference>
<name>A0ABT9WQT2_9BACI</name>
<evidence type="ECO:0000313" key="7">
    <source>
        <dbReference type="Proteomes" id="UP001223586"/>
    </source>
</evidence>
<dbReference type="InterPro" id="IPR036662">
    <property type="entry name" value="PTS_EIIA_man-typ_sf"/>
</dbReference>
<dbReference type="SUPFAM" id="SSF53062">
    <property type="entry name" value="PTS system fructose IIA component-like"/>
    <property type="match status" value="1"/>
</dbReference>
<dbReference type="PROSITE" id="PS00676">
    <property type="entry name" value="SIGMA54_INTERACT_2"/>
    <property type="match status" value="1"/>
</dbReference>
<sequence length="733" mass="83230">MGHVFGIKKGAYTGASQDEIGLVEQANGGILFLDEIHRLPPVGQEMLFYLMDKGVYRRLGEAGVDRKAQVILIGATTESLEETLLPTLLRRFSLKLTVPALRERSEKERKRLLYFFLEREAKKMGVPLFITADCREGFLQYACTGNIGQLKSDIQISCARAFLRYIQQNGTEVTIKKQDLPSYVTSSLMPEKEMIADEQKILTSPFNETYPFPNIYSQIKGASSENSSPKNDQLQAIVEHYINELKESSEKRAEAEPAWARFIDHDILEALREAAFYFKNEFPFDYHMKHLVIIGMHLQAFRKHLLDGERTQRLPLHDVAKPIYREAAQRLADFLQERIHLHLPREEVELIAHFFAPQEDGKRERRSVAILVATHGDSTASSMASVTNYLLGNQVIHAIDMPLNEPTSVTYHRLFKKIEQIHQGSGVLMLVDIGSLVTIGDTLKKDLGIQIMTLANVNLPMVIEAGRKSLIKENELESVFEATKKAFLTLAPERQRGGYHKKKQRLIATVCFTGEGTAQLLQDWLEKQLVETDCDVVIKAIRIDPVSRDASILLKLKEQYELIGVVGTVPVEIDGIAFIPAWELLQEDGKTRLHHLLEFSRPPEKEEDSDIQIEEIPILVEQGLSQIVHCLNPKLLCQLLKTHLPSIKAAYHWDINRELGMWMHIGSVVDQMIQSELENGVISLHRDNDVQTVKTTETDSGIWRPLFQAIEENFHIIIPETIQMELIALGMAQ</sequence>
<dbReference type="PANTHER" id="PTHR32071">
    <property type="entry name" value="TRANSCRIPTIONAL REGULATORY PROTEIN"/>
    <property type="match status" value="1"/>
</dbReference>
<dbReference type="Proteomes" id="UP001223586">
    <property type="component" value="Unassembled WGS sequence"/>
</dbReference>
<evidence type="ECO:0000259" key="4">
    <source>
        <dbReference type="PROSITE" id="PS50045"/>
    </source>
</evidence>
<dbReference type="EMBL" id="JAUSTT010000007">
    <property type="protein sequence ID" value="MDQ0175557.1"/>
    <property type="molecule type" value="Genomic_DNA"/>
</dbReference>
<dbReference type="PROSITE" id="PS50045">
    <property type="entry name" value="SIGMA54_INTERACT_4"/>
    <property type="match status" value="1"/>
</dbReference>
<feature type="domain" description="Sigma-54 factor interaction" evidence="4">
    <location>
        <begin position="1"/>
        <end position="159"/>
    </location>
</feature>
<dbReference type="PROSITE" id="PS51096">
    <property type="entry name" value="PTS_EIIA_TYPE_4"/>
    <property type="match status" value="1"/>
</dbReference>
<evidence type="ECO:0000256" key="2">
    <source>
        <dbReference type="ARBA" id="ARBA00022741"/>
    </source>
</evidence>
<proteinExistence type="predicted"/>
<dbReference type="Gene3D" id="3.40.50.510">
    <property type="entry name" value="Phosphotransferase system, mannose-type IIA component"/>
    <property type="match status" value="1"/>
</dbReference>
<accession>A0ABT9WQT2</accession>
<dbReference type="PANTHER" id="PTHR32071:SF38">
    <property type="entry name" value="PSP OPERON TRANSCRIPTIONAL ACTIVATOR"/>
    <property type="match status" value="1"/>
</dbReference>
<keyword evidence="1" id="KW-0808">Transferase</keyword>
<keyword evidence="2" id="KW-0547">Nucleotide-binding</keyword>
<dbReference type="CDD" id="cd00009">
    <property type="entry name" value="AAA"/>
    <property type="match status" value="1"/>
</dbReference>
<dbReference type="InterPro" id="IPR004701">
    <property type="entry name" value="PTS_EIIA_man-typ"/>
</dbReference>
<keyword evidence="3" id="KW-0067">ATP-binding</keyword>
<evidence type="ECO:0000256" key="1">
    <source>
        <dbReference type="ARBA" id="ARBA00022679"/>
    </source>
</evidence>
<gene>
    <name evidence="6" type="ORF">J2S08_001391</name>
</gene>
<dbReference type="SUPFAM" id="SSF63520">
    <property type="entry name" value="PTS-regulatory domain, PRD"/>
    <property type="match status" value="1"/>
</dbReference>
<dbReference type="InterPro" id="IPR027417">
    <property type="entry name" value="P-loop_NTPase"/>
</dbReference>
<protein>
    <submittedName>
        <fullName evidence="6">Transcriptional regulatory protein LevR</fullName>
    </submittedName>
</protein>
<comment type="caution">
    <text evidence="6">The sequence shown here is derived from an EMBL/GenBank/DDBJ whole genome shotgun (WGS) entry which is preliminary data.</text>
</comment>
<evidence type="ECO:0000313" key="6">
    <source>
        <dbReference type="EMBL" id="MDQ0175557.1"/>
    </source>
</evidence>